<comment type="caution">
    <text evidence="2">The sequence shown here is derived from an EMBL/GenBank/DDBJ whole genome shotgun (WGS) entry which is preliminary data.</text>
</comment>
<keyword evidence="1" id="KW-1133">Transmembrane helix</keyword>
<feature type="transmembrane region" description="Helical" evidence="1">
    <location>
        <begin position="28"/>
        <end position="46"/>
    </location>
</feature>
<reference evidence="2 3" key="1">
    <citation type="submission" date="2019-08" db="EMBL/GenBank/DDBJ databases">
        <title>Lentzea from Indian Himalayas.</title>
        <authorList>
            <person name="Mandal S."/>
            <person name="Mallick Gupta A."/>
            <person name="Maiti P.K."/>
            <person name="Sarkar J."/>
            <person name="Mandal S."/>
        </authorList>
    </citation>
    <scope>NUCLEOTIDE SEQUENCE [LARGE SCALE GENOMIC DNA]</scope>
    <source>
        <strain evidence="2 3">PSKA42</strain>
    </source>
</reference>
<protein>
    <submittedName>
        <fullName evidence="2">CDP-alcohol phosphatidyltransferase family protein</fullName>
    </submittedName>
</protein>
<keyword evidence="3" id="KW-1185">Reference proteome</keyword>
<dbReference type="Pfam" id="PF01066">
    <property type="entry name" value="CDP-OH_P_transf"/>
    <property type="match status" value="1"/>
</dbReference>
<dbReference type="InterPro" id="IPR043130">
    <property type="entry name" value="CDP-OH_PTrfase_TM_dom"/>
</dbReference>
<proteinExistence type="predicted"/>
<gene>
    <name evidence="2" type="ORF">FXN61_00435</name>
</gene>
<keyword evidence="1" id="KW-0472">Membrane</keyword>
<name>A0ABX1F939_9PSEU</name>
<sequence>MKTGVEMTTEQTPRVPELRRRRVDLPNLISLFRYLGATGFAIASLAPSHHFISAAILALLIFTYLSDVLDGYLARRAAGRIAPEGRVIDSAADSYTFIVVFLALLRLDATSEGVLLGIIAARSIFDLTRLIALSRGHEYAAPTSLTKAKGLVYALSSIALYAGFAVPGLSWMVAGPMPALINVAIIAFTILAAGSFLRSHGHHLAHAIFRQTP</sequence>
<organism evidence="2 3">
    <name type="scientific">Lentzea indica</name>
    <dbReference type="NCBI Taxonomy" id="2604800"/>
    <lineage>
        <taxon>Bacteria</taxon>
        <taxon>Bacillati</taxon>
        <taxon>Actinomycetota</taxon>
        <taxon>Actinomycetes</taxon>
        <taxon>Pseudonocardiales</taxon>
        <taxon>Pseudonocardiaceae</taxon>
        <taxon>Lentzea</taxon>
    </lineage>
</organism>
<keyword evidence="1" id="KW-0812">Transmembrane</keyword>
<dbReference type="InterPro" id="IPR000462">
    <property type="entry name" value="CDP-OH_P_trans"/>
</dbReference>
<feature type="transmembrane region" description="Helical" evidence="1">
    <location>
        <begin position="152"/>
        <end position="173"/>
    </location>
</feature>
<feature type="transmembrane region" description="Helical" evidence="1">
    <location>
        <begin position="52"/>
        <end position="74"/>
    </location>
</feature>
<evidence type="ECO:0000313" key="2">
    <source>
        <dbReference type="EMBL" id="NKE55374.1"/>
    </source>
</evidence>
<evidence type="ECO:0000313" key="3">
    <source>
        <dbReference type="Proteomes" id="UP001515943"/>
    </source>
</evidence>
<evidence type="ECO:0000256" key="1">
    <source>
        <dbReference type="SAM" id="Phobius"/>
    </source>
</evidence>
<accession>A0ABX1F939</accession>
<dbReference type="EMBL" id="VSRL01000001">
    <property type="protein sequence ID" value="NKE55374.1"/>
    <property type="molecule type" value="Genomic_DNA"/>
</dbReference>
<dbReference type="Proteomes" id="UP001515943">
    <property type="component" value="Unassembled WGS sequence"/>
</dbReference>
<dbReference type="Gene3D" id="1.20.120.1760">
    <property type="match status" value="1"/>
</dbReference>
<feature type="transmembrane region" description="Helical" evidence="1">
    <location>
        <begin position="179"/>
        <end position="197"/>
    </location>
</feature>